<dbReference type="OrthoDB" id="6160533at2759"/>
<dbReference type="PROSITE" id="PS50157">
    <property type="entry name" value="ZINC_FINGER_C2H2_2"/>
    <property type="match status" value="6"/>
</dbReference>
<feature type="domain" description="C2H2-type" evidence="9">
    <location>
        <begin position="282"/>
        <end position="309"/>
    </location>
</feature>
<comment type="caution">
    <text evidence="10">The sequence shown here is derived from an EMBL/GenBank/DDBJ whole genome shotgun (WGS) entry which is preliminary data.</text>
</comment>
<accession>A0A2T7NAU2</accession>
<proteinExistence type="predicted"/>
<dbReference type="SMART" id="SM00355">
    <property type="entry name" value="ZnF_C2H2"/>
    <property type="match status" value="8"/>
</dbReference>
<dbReference type="PANTHER" id="PTHR16515">
    <property type="entry name" value="PR DOMAIN ZINC FINGER PROTEIN"/>
    <property type="match status" value="1"/>
</dbReference>
<name>A0A2T7NAU2_POMCA</name>
<dbReference type="InterPro" id="IPR013087">
    <property type="entry name" value="Znf_C2H2_type"/>
</dbReference>
<dbReference type="Pfam" id="PF13894">
    <property type="entry name" value="zf-C2H2_4"/>
    <property type="match status" value="1"/>
</dbReference>
<feature type="domain" description="C2H2-type" evidence="9">
    <location>
        <begin position="112"/>
        <end position="139"/>
    </location>
</feature>
<feature type="compositionally biased region" description="Low complexity" evidence="8">
    <location>
        <begin position="35"/>
        <end position="72"/>
    </location>
</feature>
<feature type="domain" description="C2H2-type" evidence="9">
    <location>
        <begin position="140"/>
        <end position="162"/>
    </location>
</feature>
<protein>
    <recommendedName>
        <fullName evidence="9">C2H2-type domain-containing protein</fullName>
    </recommendedName>
</protein>
<dbReference type="SUPFAM" id="SSF57667">
    <property type="entry name" value="beta-beta-alpha zinc fingers"/>
    <property type="match status" value="3"/>
</dbReference>
<feature type="domain" description="C2H2-type" evidence="9">
    <location>
        <begin position="248"/>
        <end position="270"/>
    </location>
</feature>
<keyword evidence="6" id="KW-0539">Nucleus</keyword>
<feature type="compositionally biased region" description="Basic and acidic residues" evidence="8">
    <location>
        <begin position="227"/>
        <end position="238"/>
    </location>
</feature>
<organism evidence="10 11">
    <name type="scientific">Pomacea canaliculata</name>
    <name type="common">Golden apple snail</name>
    <dbReference type="NCBI Taxonomy" id="400727"/>
    <lineage>
        <taxon>Eukaryota</taxon>
        <taxon>Metazoa</taxon>
        <taxon>Spiralia</taxon>
        <taxon>Lophotrochozoa</taxon>
        <taxon>Mollusca</taxon>
        <taxon>Gastropoda</taxon>
        <taxon>Caenogastropoda</taxon>
        <taxon>Architaenioglossa</taxon>
        <taxon>Ampullarioidea</taxon>
        <taxon>Ampullariidae</taxon>
        <taxon>Pomacea</taxon>
    </lineage>
</organism>
<dbReference type="Proteomes" id="UP000245119">
    <property type="component" value="Linkage Group LG14"/>
</dbReference>
<evidence type="ECO:0000256" key="8">
    <source>
        <dbReference type="SAM" id="MobiDB-lite"/>
    </source>
</evidence>
<evidence type="ECO:0000313" key="10">
    <source>
        <dbReference type="EMBL" id="PVD18293.1"/>
    </source>
</evidence>
<dbReference type="EMBL" id="PZQS01000014">
    <property type="protein sequence ID" value="PVD18293.1"/>
    <property type="molecule type" value="Genomic_DNA"/>
</dbReference>
<dbReference type="InterPro" id="IPR036236">
    <property type="entry name" value="Znf_C2H2_sf"/>
</dbReference>
<feature type="domain" description="C2H2-type" evidence="9">
    <location>
        <begin position="329"/>
        <end position="356"/>
    </location>
</feature>
<keyword evidence="2" id="KW-0479">Metal-binding</keyword>
<dbReference type="PROSITE" id="PS00028">
    <property type="entry name" value="ZINC_FINGER_C2H2_1"/>
    <property type="match status" value="6"/>
</dbReference>
<dbReference type="AlphaFoldDB" id="A0A2T7NAU2"/>
<keyword evidence="5" id="KW-0862">Zinc</keyword>
<evidence type="ECO:0000256" key="4">
    <source>
        <dbReference type="ARBA" id="ARBA00022771"/>
    </source>
</evidence>
<evidence type="ECO:0000256" key="5">
    <source>
        <dbReference type="ARBA" id="ARBA00022833"/>
    </source>
</evidence>
<evidence type="ECO:0000256" key="7">
    <source>
        <dbReference type="PROSITE-ProRule" id="PRU00042"/>
    </source>
</evidence>
<dbReference type="Pfam" id="PF00096">
    <property type="entry name" value="zf-C2H2"/>
    <property type="match status" value="2"/>
</dbReference>
<dbReference type="Gene3D" id="3.30.160.60">
    <property type="entry name" value="Classic Zinc Finger"/>
    <property type="match status" value="6"/>
</dbReference>
<evidence type="ECO:0000256" key="6">
    <source>
        <dbReference type="ARBA" id="ARBA00023242"/>
    </source>
</evidence>
<reference evidence="10 11" key="1">
    <citation type="submission" date="2018-04" db="EMBL/GenBank/DDBJ databases">
        <title>The genome of golden apple snail Pomacea canaliculata provides insight into stress tolerance and invasive adaptation.</title>
        <authorList>
            <person name="Liu C."/>
            <person name="Liu B."/>
            <person name="Ren Y."/>
            <person name="Zhang Y."/>
            <person name="Wang H."/>
            <person name="Li S."/>
            <person name="Jiang F."/>
            <person name="Yin L."/>
            <person name="Zhang G."/>
            <person name="Qian W."/>
            <person name="Fan W."/>
        </authorList>
    </citation>
    <scope>NUCLEOTIDE SEQUENCE [LARGE SCALE GENOMIC DNA]</scope>
    <source>
        <strain evidence="10">SZHN2017</strain>
        <tissue evidence="10">Muscle</tissue>
    </source>
</reference>
<gene>
    <name evidence="10" type="ORF">C0Q70_20842</name>
</gene>
<dbReference type="FunFam" id="3.30.160.60:FF:000110">
    <property type="entry name" value="Zinc finger protein-like"/>
    <property type="match status" value="1"/>
</dbReference>
<sequence>MLKATGTLITTPIEEAEKEARVGQADREKSAAITSRKSYSSVSEGRSSSEFRGSVSSTSCSAGTATSEASGSENVSFQIDEAVRESKSAVLQVRHSRPNRRRRRVPYTKEELTCRECSKVFANIYRLRRHEGSHREERPHICDICGKGFKQSGHRNEHRLTHDTVGRRSFLCHYCGVIINSRSSFRYHMMSHDQMLVDVAIVTSIATASENGVGDKTKDSTRHRKHTEATELRDKSRGDGATSSYTAYDCPHCPDRFATAQSLNSHLESHPEVALRCHVQPFMCEKCGRSFTYRHNLLKHRLLHVKPVKYADLYRRKVQEHISSGKPHFTCDTCGKVYLRKETLAKHCKTHLGIKPFQCHVCCKRFTQKIHLTVHSRLHTGIRPFQCRTCRCCFLDSTALARHVERDLCRQEGFSFNIGKRGRRPFHMALDGDKKQEERKKVAMLIYSRVPSLGLAQFSNGQRFRAALHLVQMEREA</sequence>
<keyword evidence="11" id="KW-1185">Reference proteome</keyword>
<feature type="domain" description="C2H2-type" evidence="9">
    <location>
        <begin position="357"/>
        <end position="384"/>
    </location>
</feature>
<dbReference type="GO" id="GO:0008270">
    <property type="term" value="F:zinc ion binding"/>
    <property type="evidence" value="ECO:0007669"/>
    <property type="project" value="UniProtKB-KW"/>
</dbReference>
<dbReference type="InterPro" id="IPR050331">
    <property type="entry name" value="Zinc_finger"/>
</dbReference>
<dbReference type="GO" id="GO:0005634">
    <property type="term" value="C:nucleus"/>
    <property type="evidence" value="ECO:0007669"/>
    <property type="project" value="UniProtKB-SubCell"/>
</dbReference>
<keyword evidence="4 7" id="KW-0863">Zinc-finger</keyword>
<comment type="subcellular location">
    <subcellularLocation>
        <location evidence="1">Nucleus</location>
    </subcellularLocation>
</comment>
<evidence type="ECO:0000256" key="2">
    <source>
        <dbReference type="ARBA" id="ARBA00022723"/>
    </source>
</evidence>
<evidence type="ECO:0000256" key="3">
    <source>
        <dbReference type="ARBA" id="ARBA00022737"/>
    </source>
</evidence>
<evidence type="ECO:0000256" key="1">
    <source>
        <dbReference type="ARBA" id="ARBA00004123"/>
    </source>
</evidence>
<evidence type="ECO:0000313" key="11">
    <source>
        <dbReference type="Proteomes" id="UP000245119"/>
    </source>
</evidence>
<dbReference type="GO" id="GO:0010468">
    <property type="term" value="P:regulation of gene expression"/>
    <property type="evidence" value="ECO:0007669"/>
    <property type="project" value="TreeGrafter"/>
</dbReference>
<evidence type="ECO:0000259" key="9">
    <source>
        <dbReference type="PROSITE" id="PS50157"/>
    </source>
</evidence>
<dbReference type="PANTHER" id="PTHR16515:SF66">
    <property type="entry name" value="C2H2-TYPE DOMAIN-CONTAINING PROTEIN"/>
    <property type="match status" value="1"/>
</dbReference>
<dbReference type="FunFam" id="3.30.160.60:FF:002343">
    <property type="entry name" value="Zinc finger protein 33A"/>
    <property type="match status" value="1"/>
</dbReference>
<keyword evidence="3" id="KW-0677">Repeat</keyword>
<feature type="region of interest" description="Disordered" evidence="8">
    <location>
        <begin position="210"/>
        <end position="241"/>
    </location>
</feature>
<feature type="compositionally biased region" description="Basic and acidic residues" evidence="8">
    <location>
        <begin position="18"/>
        <end position="30"/>
    </location>
</feature>
<dbReference type="STRING" id="400727.A0A2T7NAU2"/>
<feature type="region of interest" description="Disordered" evidence="8">
    <location>
        <begin position="1"/>
        <end position="73"/>
    </location>
</feature>